<dbReference type="PANTHER" id="PTHR33096">
    <property type="entry name" value="CXC2 DOMAIN-CONTAINING PROTEIN"/>
    <property type="match status" value="1"/>
</dbReference>
<gene>
    <name evidence="3" type="ORF">PCANC_09911</name>
</gene>
<proteinExistence type="predicted"/>
<dbReference type="AlphaFoldDB" id="A0A2N5UXJ0"/>
<accession>A0A2N5UXJ0</accession>
<evidence type="ECO:0000313" key="4">
    <source>
        <dbReference type="Proteomes" id="UP000235388"/>
    </source>
</evidence>
<protein>
    <recommendedName>
        <fullName evidence="2">CxC1-like cysteine cluster associated with KDZ transposases domain-containing protein</fullName>
    </recommendedName>
</protein>
<dbReference type="Pfam" id="PF18758">
    <property type="entry name" value="KDZ"/>
    <property type="match status" value="1"/>
</dbReference>
<feature type="region of interest" description="Disordered" evidence="1">
    <location>
        <begin position="915"/>
        <end position="936"/>
    </location>
</feature>
<evidence type="ECO:0000256" key="1">
    <source>
        <dbReference type="SAM" id="MobiDB-lite"/>
    </source>
</evidence>
<evidence type="ECO:0000259" key="2">
    <source>
        <dbReference type="Pfam" id="PF18802"/>
    </source>
</evidence>
<feature type="domain" description="CxC1-like cysteine cluster associated with KDZ transposases" evidence="2">
    <location>
        <begin position="138"/>
        <end position="241"/>
    </location>
</feature>
<dbReference type="OrthoDB" id="2689725at2759"/>
<dbReference type="Proteomes" id="UP000235388">
    <property type="component" value="Unassembled WGS sequence"/>
</dbReference>
<dbReference type="Pfam" id="PF18802">
    <property type="entry name" value="CxC1"/>
    <property type="match status" value="1"/>
</dbReference>
<keyword evidence="4" id="KW-1185">Reference proteome</keyword>
<reference evidence="3 4" key="1">
    <citation type="submission" date="2017-11" db="EMBL/GenBank/DDBJ databases">
        <title>De novo assembly and phasing of dikaryotic genomes from two isolates of Puccinia coronata f. sp. avenae, the causal agent of oat crown rust.</title>
        <authorList>
            <person name="Miller M.E."/>
            <person name="Zhang Y."/>
            <person name="Omidvar V."/>
            <person name="Sperschneider J."/>
            <person name="Schwessinger B."/>
            <person name="Raley C."/>
            <person name="Palmer J.M."/>
            <person name="Garnica D."/>
            <person name="Upadhyaya N."/>
            <person name="Rathjen J."/>
            <person name="Taylor J.M."/>
            <person name="Park R.F."/>
            <person name="Dodds P.N."/>
            <person name="Hirsch C.D."/>
            <person name="Kianian S.F."/>
            <person name="Figueroa M."/>
        </authorList>
    </citation>
    <scope>NUCLEOTIDE SEQUENCE [LARGE SCALE GENOMIC DNA]</scope>
    <source>
        <strain evidence="3">12NC29</strain>
    </source>
</reference>
<dbReference type="PANTHER" id="PTHR33096:SF1">
    <property type="entry name" value="CXC1-LIKE CYSTEINE CLUSTER ASSOCIATED WITH KDZ TRANSPOSASES DOMAIN-CONTAINING PROTEIN"/>
    <property type="match status" value="1"/>
</dbReference>
<sequence length="961" mass="110590">MPAHRTRALRDDSELDDTSSSRRQFRSSRNQRATQMYHRNEVAQINQSLQIGQQYGMVALPRHPARLPSHIQNKVDHYNLYPDLQDNLPPSSQVALSHARYHRLRWYAEERELRMAKWAKIEDEAAATFFWCQRHTRNWSTHKPPSATVPFTCVCPASLITKRAVDLINICERHPSFPITFCKCIPEVIRLMYHGYIASSAKVPRTAFLIPLIQLHHQIWQVSTISALGFTKALMSFLDDQHKQPLLGRGSDKSRQLRMPFTHSIDLYSRILILKDALYQEGLSMTSNQRWSKKCPQCFGPREHEQKAHANEPDFIMAMDGNYQQRHYAHASKDSPTDSQYPPSFLPPGKINPHMLAVEATEGNVAEVEDPCAESHKVADDKRDGTTWEKCDDSGLFATACRHDVPLLYANVYKSGKKLYYPIALLANIILDFPESKFGILYDIGCQLETHINKRDLLPERRADLMFGTSVFHAFVHEWHCQVKYNPRLNNCRSQYFTDGLNEASGEWLQSKLDKATQKTAEAQENLAQLHAMRNPHGTHGERYTNDFFKDQWDREQAYHCKTRVSYREKQKKELGRLLCLQEQLETEWSVELLNTSQAIARAATVSKLGTEIAEQRAQVGDDILFHDLSVEENDRLLKIWYLKSQIRHKFLAMIQEKRPLLRVCRPGEQTTLGTDGQQKIIESLRKRAKQLHKVLKRYNKKVKQFVCSKPDHVHPREIEYTDLMSLEAEDPFWNDGLFTNKNEPWAVDHNTQNGIRFLATVNRGLEEKRRLGWEVRRAMQWAIERHDNLQSLLYALNSATDDASTASLLSHSTLTSLEPHKRRMAAQAVLHSKFINNYCLQRVWNIPFLQVFDETASQIGDNNICARWVAQMKYFADEFHGGRASMIPGDLPDIGGDNAGANDIEQRHIEIGNQGADGLHDDKQADDNQGDDDQYMQEMADLLNQNMMEELANEAGQVGD</sequence>
<dbReference type="EMBL" id="PGCJ01000158">
    <property type="protein sequence ID" value="PLW42434.1"/>
    <property type="molecule type" value="Genomic_DNA"/>
</dbReference>
<evidence type="ECO:0000313" key="3">
    <source>
        <dbReference type="EMBL" id="PLW42434.1"/>
    </source>
</evidence>
<organism evidence="3 4">
    <name type="scientific">Puccinia coronata f. sp. avenae</name>
    <dbReference type="NCBI Taxonomy" id="200324"/>
    <lineage>
        <taxon>Eukaryota</taxon>
        <taxon>Fungi</taxon>
        <taxon>Dikarya</taxon>
        <taxon>Basidiomycota</taxon>
        <taxon>Pucciniomycotina</taxon>
        <taxon>Pucciniomycetes</taxon>
        <taxon>Pucciniales</taxon>
        <taxon>Pucciniaceae</taxon>
        <taxon>Puccinia</taxon>
    </lineage>
</organism>
<dbReference type="InterPro" id="IPR041320">
    <property type="entry name" value="CxC1"/>
</dbReference>
<dbReference type="STRING" id="200324.A0A2N5UXJ0"/>
<name>A0A2N5UXJ0_9BASI</name>
<dbReference type="InterPro" id="IPR040521">
    <property type="entry name" value="KDZ"/>
</dbReference>
<comment type="caution">
    <text evidence="3">The sequence shown here is derived from an EMBL/GenBank/DDBJ whole genome shotgun (WGS) entry which is preliminary data.</text>
</comment>
<feature type="region of interest" description="Disordered" evidence="1">
    <location>
        <begin position="1"/>
        <end position="32"/>
    </location>
</feature>